<name>A0A381ULJ5_9ZZZZ</name>
<proteinExistence type="predicted"/>
<dbReference type="AlphaFoldDB" id="A0A381ULJ5"/>
<dbReference type="Pfam" id="PF13669">
    <property type="entry name" value="Glyoxalase_4"/>
    <property type="match status" value="1"/>
</dbReference>
<accession>A0A381ULJ5</accession>
<gene>
    <name evidence="1" type="ORF">METZ01_LOCUS81854</name>
</gene>
<evidence type="ECO:0008006" key="2">
    <source>
        <dbReference type="Google" id="ProtNLM"/>
    </source>
</evidence>
<protein>
    <recommendedName>
        <fullName evidence="2">VOC domain-containing protein</fullName>
    </recommendedName>
</protein>
<reference evidence="1" key="1">
    <citation type="submission" date="2018-05" db="EMBL/GenBank/DDBJ databases">
        <authorList>
            <person name="Lanie J.A."/>
            <person name="Ng W.-L."/>
            <person name="Kazmierczak K.M."/>
            <person name="Andrzejewski T.M."/>
            <person name="Davidsen T.M."/>
            <person name="Wayne K.J."/>
            <person name="Tettelin H."/>
            <person name="Glass J.I."/>
            <person name="Rusch D."/>
            <person name="Podicherti R."/>
            <person name="Tsui H.-C.T."/>
            <person name="Winkler M.E."/>
        </authorList>
    </citation>
    <scope>NUCLEOTIDE SEQUENCE</scope>
</reference>
<organism evidence="1">
    <name type="scientific">marine metagenome</name>
    <dbReference type="NCBI Taxonomy" id="408172"/>
    <lineage>
        <taxon>unclassified sequences</taxon>
        <taxon>metagenomes</taxon>
        <taxon>ecological metagenomes</taxon>
    </lineage>
</organism>
<dbReference type="EMBL" id="UINC01006679">
    <property type="protein sequence ID" value="SVA29000.1"/>
    <property type="molecule type" value="Genomic_DNA"/>
</dbReference>
<dbReference type="InterPro" id="IPR029068">
    <property type="entry name" value="Glyas_Bleomycin-R_OHBP_Dase"/>
</dbReference>
<sequence>MEEGFMEKKFGDMMQMAFVVEDFDKPIEYWTKKMNIGPFFIIEGLELKDVYYKEKPANLDFSVAIAYTGGMQIELINQHCDTPSIYNEYVNNEKGPLHHLCALTNDIENDIRILVSQGFINLQGGKTQDNGKFAYLDTKEREGPILELAQLSDAGLGFFDMMKEAAKNWDKKTAIMDAGNIIL</sequence>
<dbReference type="Gene3D" id="3.10.180.10">
    <property type="entry name" value="2,3-Dihydroxybiphenyl 1,2-Dioxygenase, domain 1"/>
    <property type="match status" value="1"/>
</dbReference>
<dbReference type="SUPFAM" id="SSF54593">
    <property type="entry name" value="Glyoxalase/Bleomycin resistance protein/Dihydroxybiphenyl dioxygenase"/>
    <property type="match status" value="1"/>
</dbReference>
<evidence type="ECO:0000313" key="1">
    <source>
        <dbReference type="EMBL" id="SVA29000.1"/>
    </source>
</evidence>